<keyword evidence="12" id="KW-0732">Signal</keyword>
<evidence type="ECO:0000256" key="9">
    <source>
        <dbReference type="ARBA" id="ARBA00023136"/>
    </source>
</evidence>
<name>A0A2G4SFL2_RHIZD</name>
<dbReference type="EMBL" id="KZ303874">
    <property type="protein sequence ID" value="PHZ07552.1"/>
    <property type="molecule type" value="Genomic_DNA"/>
</dbReference>
<sequence>MLILFGIILFLVRLWFVLPRHDNLISKKRTGHCKTCIILGSGGHTTEMMQLVKGLDLTRYTPRCYVIADNDRLSEEKAREYEQEMKKGTFFISKIPRARRVGQPIKTVPWTMLYSLFKSSQVFLGTLIPDLILCNGPGSCLPICILAYIPRLLGIKRIDIIYVESFARVHSLSVTGKLLYPFADQFLVQWPELVSRYPKAIYQGVLV</sequence>
<gene>
    <name evidence="11" type="primary">ALG14</name>
    <name evidence="13" type="ORF">RHIMIDRAFT_209216</name>
</gene>
<keyword evidence="7 11" id="KW-0256">Endoplasmic reticulum</keyword>
<evidence type="ECO:0000256" key="1">
    <source>
        <dbReference type="ARBA" id="ARBA00004389"/>
    </source>
</evidence>
<comment type="function">
    <text evidence="11">Involved in protein N-glycosylation. Essential for the second step of the dolichol-linked oligosaccharide pathway. Anchors the catalytic subunit ALG13 to the ER.</text>
</comment>
<dbReference type="GO" id="GO:0004577">
    <property type="term" value="F:N-acetylglucosaminyldiphosphodolichol N-acetylglucosaminyltransferase activity"/>
    <property type="evidence" value="ECO:0007669"/>
    <property type="project" value="TreeGrafter"/>
</dbReference>
<evidence type="ECO:0000256" key="12">
    <source>
        <dbReference type="SAM" id="SignalP"/>
    </source>
</evidence>
<evidence type="ECO:0000256" key="5">
    <source>
        <dbReference type="ARBA" id="ARBA00017467"/>
    </source>
</evidence>
<feature type="signal peptide" evidence="12">
    <location>
        <begin position="1"/>
        <end position="19"/>
    </location>
</feature>
<evidence type="ECO:0000256" key="2">
    <source>
        <dbReference type="ARBA" id="ARBA00004590"/>
    </source>
</evidence>
<comment type="subunit">
    <text evidence="4 11">Heterodimer with ALG13 to form a functional enzyme.</text>
</comment>
<dbReference type="GO" id="GO:0031965">
    <property type="term" value="C:nuclear membrane"/>
    <property type="evidence" value="ECO:0007669"/>
    <property type="project" value="UniProtKB-SubCell"/>
</dbReference>
<evidence type="ECO:0000256" key="6">
    <source>
        <dbReference type="ARBA" id="ARBA00022692"/>
    </source>
</evidence>
<evidence type="ECO:0000313" key="14">
    <source>
        <dbReference type="Proteomes" id="UP000242254"/>
    </source>
</evidence>
<feature type="chain" id="PRO_5013612939" description="UDP-N-acetylglucosamine transferase subunit ALG14" evidence="12">
    <location>
        <begin position="20"/>
        <end position="207"/>
    </location>
</feature>
<dbReference type="AlphaFoldDB" id="A0A2G4SFL2"/>
<comment type="similarity">
    <text evidence="3 11">Belongs to the ALG14 family.</text>
</comment>
<evidence type="ECO:0000313" key="13">
    <source>
        <dbReference type="EMBL" id="PHZ07552.1"/>
    </source>
</evidence>
<protein>
    <recommendedName>
        <fullName evidence="5 11">UDP-N-acetylglucosamine transferase subunit ALG14</fullName>
    </recommendedName>
    <alternativeName>
        <fullName evidence="10 11">Asparagine-linked glycosylation protein 14</fullName>
    </alternativeName>
</protein>
<dbReference type="STRING" id="1340429.A0A2G4SFL2"/>
<comment type="subcellular location">
    <subcellularLocation>
        <location evidence="1 11">Endoplasmic reticulum membrane</location>
        <topology evidence="1 11">Single-pass membrane protein</topology>
    </subcellularLocation>
    <subcellularLocation>
        <location evidence="2">Nucleus membrane</location>
        <topology evidence="2">Single-pass membrane protein</topology>
    </subcellularLocation>
</comment>
<dbReference type="PANTHER" id="PTHR12154:SF4">
    <property type="entry name" value="UDP-N-ACETYLGLUCOSAMINE TRANSFERASE SUBUNIT ALG14 HOMOLOG"/>
    <property type="match status" value="1"/>
</dbReference>
<dbReference type="Proteomes" id="UP000242254">
    <property type="component" value="Unassembled WGS sequence"/>
</dbReference>
<organism evidence="13 14">
    <name type="scientific">Rhizopus microsporus ATCC 52813</name>
    <dbReference type="NCBI Taxonomy" id="1340429"/>
    <lineage>
        <taxon>Eukaryota</taxon>
        <taxon>Fungi</taxon>
        <taxon>Fungi incertae sedis</taxon>
        <taxon>Mucoromycota</taxon>
        <taxon>Mucoromycotina</taxon>
        <taxon>Mucoromycetes</taxon>
        <taxon>Mucorales</taxon>
        <taxon>Mucorineae</taxon>
        <taxon>Rhizopodaceae</taxon>
        <taxon>Rhizopus</taxon>
    </lineage>
</organism>
<keyword evidence="9" id="KW-0472">Membrane</keyword>
<accession>A0A2G4SFL2</accession>
<evidence type="ECO:0000256" key="3">
    <source>
        <dbReference type="ARBA" id="ARBA00009731"/>
    </source>
</evidence>
<reference evidence="13 14" key="1">
    <citation type="journal article" date="2016" name="Proc. Natl. Acad. Sci. U.S.A.">
        <title>Lipid metabolic changes in an early divergent fungus govern the establishment of a mutualistic symbiosis with endobacteria.</title>
        <authorList>
            <person name="Lastovetsky O.A."/>
            <person name="Gaspar M.L."/>
            <person name="Mondo S.J."/>
            <person name="LaButti K.M."/>
            <person name="Sandor L."/>
            <person name="Grigoriev I.V."/>
            <person name="Henry S.A."/>
            <person name="Pawlowska T.E."/>
        </authorList>
    </citation>
    <scope>NUCLEOTIDE SEQUENCE [LARGE SCALE GENOMIC DNA]</scope>
    <source>
        <strain evidence="13 14">ATCC 52813</strain>
    </source>
</reference>
<proteinExistence type="inferred from homology"/>
<dbReference type="GO" id="GO:0043541">
    <property type="term" value="C:UDP-N-acetylglucosamine transferase complex"/>
    <property type="evidence" value="ECO:0007669"/>
    <property type="project" value="TreeGrafter"/>
</dbReference>
<dbReference type="PANTHER" id="PTHR12154">
    <property type="entry name" value="GLYCOSYL TRANSFERASE-RELATED"/>
    <property type="match status" value="1"/>
</dbReference>
<dbReference type="Gene3D" id="3.40.50.2000">
    <property type="entry name" value="Glycogen Phosphorylase B"/>
    <property type="match status" value="1"/>
</dbReference>
<keyword evidence="8" id="KW-1133">Transmembrane helix</keyword>
<keyword evidence="14" id="KW-1185">Reference proteome</keyword>
<dbReference type="Pfam" id="PF08660">
    <property type="entry name" value="Alg14"/>
    <property type="match status" value="1"/>
</dbReference>
<evidence type="ECO:0000256" key="4">
    <source>
        <dbReference type="ARBA" id="ARBA00011335"/>
    </source>
</evidence>
<evidence type="ECO:0000256" key="7">
    <source>
        <dbReference type="ARBA" id="ARBA00022824"/>
    </source>
</evidence>
<evidence type="ECO:0000256" key="11">
    <source>
        <dbReference type="RuleBase" id="RU362127"/>
    </source>
</evidence>
<evidence type="ECO:0000256" key="8">
    <source>
        <dbReference type="ARBA" id="ARBA00022989"/>
    </source>
</evidence>
<evidence type="ECO:0000256" key="10">
    <source>
        <dbReference type="ARBA" id="ARBA00032062"/>
    </source>
</evidence>
<dbReference type="GO" id="GO:0006488">
    <property type="term" value="P:dolichol-linked oligosaccharide biosynthetic process"/>
    <property type="evidence" value="ECO:0007669"/>
    <property type="project" value="InterPro"/>
</dbReference>
<dbReference type="InterPro" id="IPR013969">
    <property type="entry name" value="Oligosacch_biosynth_Alg14"/>
</dbReference>
<keyword evidence="6" id="KW-0812">Transmembrane</keyword>